<accession>Q0RKD6</accession>
<dbReference type="InterPro" id="IPR032710">
    <property type="entry name" value="NTF2-like_dom_sf"/>
</dbReference>
<dbReference type="Proteomes" id="UP000000657">
    <property type="component" value="Chromosome"/>
</dbReference>
<name>Q0RKD6_FRAAA</name>
<sequence>MSHSREEVEAAFKNYYLLGPVAEDWKRWAHECFTEDAWYKDHYWGTFHGQDEIEEYLDVTMSWSPGTYTPMIWYTIDGDTVVWKGINWADNYKVPGGPKVGAESIQILEYAGNGQFKSEEDYWIAYEMKRFGKWYAEFGQPYTPGDITLTRDDWGTWVDWARPEPGHVPRPSWVDRPGLKPTFNVKEIGFGVRNPTIDDPIE</sequence>
<dbReference type="HOGENOM" id="CLU_1407112_0_0_11"/>
<protein>
    <recommendedName>
        <fullName evidence="3">SnoaL-like domain-containing protein</fullName>
    </recommendedName>
</protein>
<dbReference type="EMBL" id="CT573213">
    <property type="protein sequence ID" value="CAJ62022.1"/>
    <property type="molecule type" value="Genomic_DNA"/>
</dbReference>
<dbReference type="AlphaFoldDB" id="Q0RKD6"/>
<proteinExistence type="predicted"/>
<dbReference type="KEGG" id="fal:FRAAL3378"/>
<dbReference type="RefSeq" id="WP_011604525.1">
    <property type="nucleotide sequence ID" value="NC_008278.1"/>
</dbReference>
<dbReference type="eggNOG" id="ENOG5033DN7">
    <property type="taxonomic scope" value="Bacteria"/>
</dbReference>
<evidence type="ECO:0000313" key="2">
    <source>
        <dbReference type="Proteomes" id="UP000000657"/>
    </source>
</evidence>
<dbReference type="OrthoDB" id="4713913at2"/>
<evidence type="ECO:0008006" key="3">
    <source>
        <dbReference type="Google" id="ProtNLM"/>
    </source>
</evidence>
<organism evidence="1 2">
    <name type="scientific">Frankia alni (strain DSM 45986 / CECT 9034 / ACN14a)</name>
    <dbReference type="NCBI Taxonomy" id="326424"/>
    <lineage>
        <taxon>Bacteria</taxon>
        <taxon>Bacillati</taxon>
        <taxon>Actinomycetota</taxon>
        <taxon>Actinomycetes</taxon>
        <taxon>Frankiales</taxon>
        <taxon>Frankiaceae</taxon>
        <taxon>Frankia</taxon>
    </lineage>
</organism>
<reference evidence="1 2" key="1">
    <citation type="journal article" date="2007" name="Genome Res.">
        <title>Genome characteristics of facultatively symbiotic Frankia sp. strains reflect host range and host plant biogeography.</title>
        <authorList>
            <person name="Normand P."/>
            <person name="Lapierre P."/>
            <person name="Tisa L.S."/>
            <person name="Gogarten J.P."/>
            <person name="Alloisio N."/>
            <person name="Bagnarol E."/>
            <person name="Bassi C.A."/>
            <person name="Berry A.M."/>
            <person name="Bickhart D.M."/>
            <person name="Choisne N."/>
            <person name="Couloux A."/>
            <person name="Cournoyer B."/>
            <person name="Cruveiller S."/>
            <person name="Daubin V."/>
            <person name="Demange N."/>
            <person name="Francino M.P."/>
            <person name="Goltsman E."/>
            <person name="Huang Y."/>
            <person name="Kopp O.R."/>
            <person name="Labarre L."/>
            <person name="Lapidus A."/>
            <person name="Lavire C."/>
            <person name="Marechal J."/>
            <person name="Martinez M."/>
            <person name="Mastronunzio J.E."/>
            <person name="Mullin B.C."/>
            <person name="Niemann J."/>
            <person name="Pujic P."/>
            <person name="Rawnsley T."/>
            <person name="Rouy Z."/>
            <person name="Schenowitz C."/>
            <person name="Sellstedt A."/>
            <person name="Tavares F."/>
            <person name="Tomkins J.P."/>
            <person name="Vallenet D."/>
            <person name="Valverde C."/>
            <person name="Wall L.G."/>
            <person name="Wang Y."/>
            <person name="Medigue C."/>
            <person name="Benson D.R."/>
        </authorList>
    </citation>
    <scope>NUCLEOTIDE SEQUENCE [LARGE SCALE GENOMIC DNA]</scope>
    <source>
        <strain evidence="2">DSM 45986 / CECT 9034 / ACN14a</strain>
    </source>
</reference>
<evidence type="ECO:0000313" key="1">
    <source>
        <dbReference type="EMBL" id="CAJ62022.1"/>
    </source>
</evidence>
<gene>
    <name evidence="1" type="ordered locus">FRAAL3378</name>
</gene>
<keyword evidence="2" id="KW-1185">Reference proteome</keyword>
<dbReference type="SUPFAM" id="SSF54427">
    <property type="entry name" value="NTF2-like"/>
    <property type="match status" value="1"/>
</dbReference>
<dbReference type="Gene3D" id="3.10.450.50">
    <property type="match status" value="1"/>
</dbReference>